<name>A0ABV0V7W3_9TELE</name>
<keyword evidence="4" id="KW-1185">Reference proteome</keyword>
<feature type="domain" description="Myb/SANT-like DNA-binding" evidence="2">
    <location>
        <begin position="280"/>
        <end position="368"/>
    </location>
</feature>
<evidence type="ECO:0000256" key="1">
    <source>
        <dbReference type="SAM" id="MobiDB-lite"/>
    </source>
</evidence>
<gene>
    <name evidence="3" type="ORF">ILYODFUR_024370</name>
</gene>
<organism evidence="3 4">
    <name type="scientific">Ilyodon furcidens</name>
    <name type="common">goldbreast splitfin</name>
    <dbReference type="NCBI Taxonomy" id="33524"/>
    <lineage>
        <taxon>Eukaryota</taxon>
        <taxon>Metazoa</taxon>
        <taxon>Chordata</taxon>
        <taxon>Craniata</taxon>
        <taxon>Vertebrata</taxon>
        <taxon>Euteleostomi</taxon>
        <taxon>Actinopterygii</taxon>
        <taxon>Neopterygii</taxon>
        <taxon>Teleostei</taxon>
        <taxon>Neoteleostei</taxon>
        <taxon>Acanthomorphata</taxon>
        <taxon>Ovalentaria</taxon>
        <taxon>Atherinomorphae</taxon>
        <taxon>Cyprinodontiformes</taxon>
        <taxon>Goodeidae</taxon>
        <taxon>Ilyodon</taxon>
    </lineage>
</organism>
<feature type="compositionally biased region" description="Basic and acidic residues" evidence="1">
    <location>
        <begin position="144"/>
        <end position="163"/>
    </location>
</feature>
<evidence type="ECO:0000313" key="4">
    <source>
        <dbReference type="Proteomes" id="UP001482620"/>
    </source>
</evidence>
<dbReference type="Gene3D" id="1.10.10.60">
    <property type="entry name" value="Homeodomain-like"/>
    <property type="match status" value="1"/>
</dbReference>
<feature type="compositionally biased region" description="Low complexity" evidence="1">
    <location>
        <begin position="402"/>
        <end position="413"/>
    </location>
</feature>
<dbReference type="PANTHER" id="PTHR47595:SF1">
    <property type="entry name" value="MYB_SANT-LIKE DNA-BINDING DOMAIN-CONTAINING PROTEIN"/>
    <property type="match status" value="1"/>
</dbReference>
<reference evidence="3 4" key="1">
    <citation type="submission" date="2021-06" db="EMBL/GenBank/DDBJ databases">
        <authorList>
            <person name="Palmer J.M."/>
        </authorList>
    </citation>
    <scope>NUCLEOTIDE SEQUENCE [LARGE SCALE GENOMIC DNA]</scope>
    <source>
        <strain evidence="4">if_2019</strain>
        <tissue evidence="3">Muscle</tissue>
    </source>
</reference>
<feature type="region of interest" description="Disordered" evidence="1">
    <location>
        <begin position="189"/>
        <end position="208"/>
    </location>
</feature>
<feature type="compositionally biased region" description="Polar residues" evidence="1">
    <location>
        <begin position="655"/>
        <end position="672"/>
    </location>
</feature>
<dbReference type="Proteomes" id="UP001482620">
    <property type="component" value="Unassembled WGS sequence"/>
</dbReference>
<comment type="caution">
    <text evidence="3">The sequence shown here is derived from an EMBL/GenBank/DDBJ whole genome shotgun (WGS) entry which is preliminary data.</text>
</comment>
<evidence type="ECO:0000259" key="2">
    <source>
        <dbReference type="Pfam" id="PF13837"/>
    </source>
</evidence>
<feature type="region of interest" description="Disordered" evidence="1">
    <location>
        <begin position="57"/>
        <end position="79"/>
    </location>
</feature>
<evidence type="ECO:0000313" key="3">
    <source>
        <dbReference type="EMBL" id="MEQ2252683.1"/>
    </source>
</evidence>
<protein>
    <recommendedName>
        <fullName evidence="2">Myb/SANT-like DNA-binding domain-containing protein</fullName>
    </recommendedName>
</protein>
<dbReference type="Pfam" id="PF13837">
    <property type="entry name" value="Myb_DNA-bind_4"/>
    <property type="match status" value="1"/>
</dbReference>
<feature type="compositionally biased region" description="Basic and acidic residues" evidence="1">
    <location>
        <begin position="673"/>
        <end position="690"/>
    </location>
</feature>
<feature type="compositionally biased region" description="Basic and acidic residues" evidence="1">
    <location>
        <begin position="58"/>
        <end position="73"/>
    </location>
</feature>
<sequence>MKYHFRKRTKRTPQREYWTFIGLLPTFSVDGEALTTFHSVMSGTAWEVLITEDMNSNVDHKTPHTVKMKEEPKQQQMTETREESEEAVQLWIFQDEEQVLVKQETKASMVTPAYGEIFHNGQELQQMMEKNDKLELTRVEEELKEAEPVDIKEPEPAQIKEEQNDLCSDQDDDQLAVKDKAETFTVTSIYEQEGNGEPEPSKNQPYPFSTNVDRSPFRFPNVISNQCHVFSPKKKGSRARTVAQLGHRRIPGFSARPVTSPVGRSNLQTIETMAKMKNVPWSVEETQHLILFWACPKFQVKLESSTRKEKLYGELVEQMEKAGYFRSKEQIVNKLKKMKKEYRDAKKELSCSGVGRINLPAHYAELDNVLGCRPANQVTGVLESRETPAPSPLSAANDEDSGTSSGGPSTSQSRLESTIASEDADDTFENTRETPKRRAKKRKTNETQDILEYFKSADARAEERENMMLQHMEQSTSAMLGLLERMLEPTTVTFQSIMSVSTLEVLADHILITEDGNATHSHKTPNFIEIKYKQEQEPRPIKGEDVKLHIFQEEEQLLVKEERNTVSVTPAYEEILSGIPELQQMSETQDKPWPVQIKVELDETKPVWIKGGKDFHSNEKQLVLKQEAGTFMILNYEQKDEPQSTKKRLCANSPEAESQHQQGSNQKNSGLSNDKELKPEKRPQDNRKNTDNVNSSEALVHETNLLSCEVCSKYFTKCRCLTVNRW</sequence>
<proteinExistence type="predicted"/>
<feature type="region of interest" description="Disordered" evidence="1">
    <location>
        <begin position="636"/>
        <end position="695"/>
    </location>
</feature>
<dbReference type="InterPro" id="IPR044822">
    <property type="entry name" value="Myb_DNA-bind_4"/>
</dbReference>
<accession>A0ABV0V7W3</accession>
<dbReference type="EMBL" id="JAHRIQ010095564">
    <property type="protein sequence ID" value="MEQ2252683.1"/>
    <property type="molecule type" value="Genomic_DNA"/>
</dbReference>
<feature type="region of interest" description="Disordered" evidence="1">
    <location>
        <begin position="384"/>
        <end position="445"/>
    </location>
</feature>
<feature type="region of interest" description="Disordered" evidence="1">
    <location>
        <begin position="144"/>
        <end position="169"/>
    </location>
</feature>
<dbReference type="PANTHER" id="PTHR47595">
    <property type="entry name" value="HEAT SHOCK 70 KDA PROTEIN 14"/>
    <property type="match status" value="1"/>
</dbReference>